<dbReference type="RefSeq" id="WP_227017093.1">
    <property type="nucleotide sequence ID" value="NZ_JAGSND010000002.1"/>
</dbReference>
<sequence length="190" mass="21818">MAKLTSIQLEKLMGPRPESFIKVPFRLGEEEVILKVKSYLTIQEISDIVDGTVEGCFSEQGYAPEYRNLVFAWKVIDVMTDLPLPVTKDKQIDFLILYEWSVRMDLISGIMGADETLYSTIKNLQSYIDEKLEYRKQLSLRSSKSEELSERIFLLFGKAAETIDQITAKIRELDPQELEALIRQAAISMK</sequence>
<dbReference type="Proteomes" id="UP000675664">
    <property type="component" value="Unassembled WGS sequence"/>
</dbReference>
<protein>
    <submittedName>
        <fullName evidence="1">Uncharacterized protein</fullName>
    </submittedName>
</protein>
<evidence type="ECO:0000313" key="1">
    <source>
        <dbReference type="EMBL" id="MBR0596961.1"/>
    </source>
</evidence>
<comment type="caution">
    <text evidence="1">The sequence shown here is derived from an EMBL/GenBank/DDBJ whole genome shotgun (WGS) entry which is preliminary data.</text>
</comment>
<gene>
    <name evidence="1" type="ORF">KCX82_03670</name>
</gene>
<keyword evidence="2" id="KW-1185">Reference proteome</keyword>
<reference evidence="1" key="2">
    <citation type="submission" date="2021-04" db="EMBL/GenBank/DDBJ databases">
        <authorList>
            <person name="Liu J."/>
        </authorList>
    </citation>
    <scope>NUCLEOTIDE SEQUENCE</scope>
    <source>
        <strain evidence="1">BAD-6</strain>
    </source>
</reference>
<name>A0A8J7VYE2_9FIRM</name>
<evidence type="ECO:0000313" key="2">
    <source>
        <dbReference type="Proteomes" id="UP000675664"/>
    </source>
</evidence>
<dbReference type="AlphaFoldDB" id="A0A8J7VYE2"/>
<dbReference type="EMBL" id="JAGSND010000002">
    <property type="protein sequence ID" value="MBR0596961.1"/>
    <property type="molecule type" value="Genomic_DNA"/>
</dbReference>
<reference evidence="1" key="1">
    <citation type="submission" date="2021-04" db="EMBL/GenBank/DDBJ databases">
        <title>Sinoanaerobacter chloroacetimidivorans sp. nov., an obligate anaerobic bacterium isolated from anaerobic sludge.</title>
        <authorList>
            <person name="Bao Y."/>
        </authorList>
    </citation>
    <scope>NUCLEOTIDE SEQUENCE</scope>
    <source>
        <strain evidence="1">BAD-6</strain>
    </source>
</reference>
<proteinExistence type="predicted"/>
<organism evidence="1 2">
    <name type="scientific">Sinanaerobacter chloroacetimidivorans</name>
    <dbReference type="NCBI Taxonomy" id="2818044"/>
    <lineage>
        <taxon>Bacteria</taxon>
        <taxon>Bacillati</taxon>
        <taxon>Bacillota</taxon>
        <taxon>Clostridia</taxon>
        <taxon>Peptostreptococcales</taxon>
        <taxon>Anaerovoracaceae</taxon>
        <taxon>Sinanaerobacter</taxon>
    </lineage>
</organism>
<accession>A0A8J7VYE2</accession>